<feature type="compositionally biased region" description="Polar residues" evidence="1">
    <location>
        <begin position="247"/>
        <end position="258"/>
    </location>
</feature>
<reference evidence="2 3" key="1">
    <citation type="submission" date="2024-01" db="EMBL/GenBank/DDBJ databases">
        <title>A telomere-to-telomere, gap-free genome of sweet tea (Lithocarpus litseifolius).</title>
        <authorList>
            <person name="Zhou J."/>
        </authorList>
    </citation>
    <scope>NUCLEOTIDE SEQUENCE [LARGE SCALE GENOMIC DNA]</scope>
    <source>
        <strain evidence="2">Zhou-2022a</strain>
        <tissue evidence="2">Leaf</tissue>
    </source>
</reference>
<name>A0AAW2C6V7_9ROSI</name>
<comment type="caution">
    <text evidence="2">The sequence shown here is derived from an EMBL/GenBank/DDBJ whole genome shotgun (WGS) entry which is preliminary data.</text>
</comment>
<dbReference type="Proteomes" id="UP001459277">
    <property type="component" value="Unassembled WGS sequence"/>
</dbReference>
<dbReference type="AlphaFoldDB" id="A0AAW2C6V7"/>
<dbReference type="EMBL" id="JAZDWU010000008">
    <property type="protein sequence ID" value="KAK9993698.1"/>
    <property type="molecule type" value="Genomic_DNA"/>
</dbReference>
<gene>
    <name evidence="2" type="ORF">SO802_023401</name>
</gene>
<accession>A0AAW2C6V7</accession>
<keyword evidence="3" id="KW-1185">Reference proteome</keyword>
<evidence type="ECO:0000256" key="1">
    <source>
        <dbReference type="SAM" id="MobiDB-lite"/>
    </source>
</evidence>
<evidence type="ECO:0000313" key="3">
    <source>
        <dbReference type="Proteomes" id="UP001459277"/>
    </source>
</evidence>
<organism evidence="2 3">
    <name type="scientific">Lithocarpus litseifolius</name>
    <dbReference type="NCBI Taxonomy" id="425828"/>
    <lineage>
        <taxon>Eukaryota</taxon>
        <taxon>Viridiplantae</taxon>
        <taxon>Streptophyta</taxon>
        <taxon>Embryophyta</taxon>
        <taxon>Tracheophyta</taxon>
        <taxon>Spermatophyta</taxon>
        <taxon>Magnoliopsida</taxon>
        <taxon>eudicotyledons</taxon>
        <taxon>Gunneridae</taxon>
        <taxon>Pentapetalae</taxon>
        <taxon>rosids</taxon>
        <taxon>fabids</taxon>
        <taxon>Fagales</taxon>
        <taxon>Fagaceae</taxon>
        <taxon>Lithocarpus</taxon>
    </lineage>
</organism>
<protein>
    <submittedName>
        <fullName evidence="2">Uncharacterized protein</fullName>
    </submittedName>
</protein>
<sequence length="258" mass="30005">MSDGARRMTVEEFFHCYHPSEITQLRGMYSFVPRILLLRLVCDTLDLKRNWKSRYFFIQRDDWMCHPGDQEYMLVDKTLGIMPPSASDRPKVTLEEWSFLEKIFTKTKLSERSWSKLVTLDTLHWYCDSPEPTKAARRYDTRVLLRKPKMEDSKKRVYIKQQATAKKKEGTSPSKPSTKRKTVDKTNYPPKKPKVTVGPVGAKSTDVKLPSPPIHRKGKGLMKAPVHDEEKRPSSFVKTPNMHLRSSYPSSRVKTTRT</sequence>
<proteinExistence type="predicted"/>
<feature type="region of interest" description="Disordered" evidence="1">
    <location>
        <begin position="151"/>
        <end position="258"/>
    </location>
</feature>
<evidence type="ECO:0000313" key="2">
    <source>
        <dbReference type="EMBL" id="KAK9993698.1"/>
    </source>
</evidence>